<evidence type="ECO:0000259" key="2">
    <source>
        <dbReference type="Pfam" id="PF02563"/>
    </source>
</evidence>
<keyword evidence="1" id="KW-0732">Signal</keyword>
<evidence type="ECO:0000313" key="3">
    <source>
        <dbReference type="EMBL" id="KAA1259789.1"/>
    </source>
</evidence>
<keyword evidence="4" id="KW-1185">Reference proteome</keyword>
<reference evidence="3 4" key="1">
    <citation type="submission" date="2019-08" db="EMBL/GenBank/DDBJ databases">
        <title>Deep-cultivation of Planctomycetes and their phenomic and genomic characterization uncovers novel biology.</title>
        <authorList>
            <person name="Wiegand S."/>
            <person name="Jogler M."/>
            <person name="Boedeker C."/>
            <person name="Pinto D."/>
            <person name="Vollmers J."/>
            <person name="Rivas-Marin E."/>
            <person name="Kohn T."/>
            <person name="Peeters S.H."/>
            <person name="Heuer A."/>
            <person name="Rast P."/>
            <person name="Oberbeckmann S."/>
            <person name="Bunk B."/>
            <person name="Jeske O."/>
            <person name="Meyerdierks A."/>
            <person name="Storesund J.E."/>
            <person name="Kallscheuer N."/>
            <person name="Luecker S."/>
            <person name="Lage O.M."/>
            <person name="Pohl T."/>
            <person name="Merkel B.J."/>
            <person name="Hornburger P."/>
            <person name="Mueller R.-W."/>
            <person name="Bruemmer F."/>
            <person name="Labrenz M."/>
            <person name="Spormann A.M."/>
            <person name="Op Den Camp H."/>
            <person name="Overmann J."/>
            <person name="Amann R."/>
            <person name="Jetten M.S.M."/>
            <person name="Mascher T."/>
            <person name="Medema M.H."/>
            <person name="Devos D.P."/>
            <person name="Kaster A.-K."/>
            <person name="Ovreas L."/>
            <person name="Rohde M."/>
            <person name="Galperin M.Y."/>
            <person name="Jogler C."/>
        </authorList>
    </citation>
    <scope>NUCLEOTIDE SEQUENCE [LARGE SCALE GENOMIC DNA]</scope>
    <source>
        <strain evidence="3 4">LF1</strain>
    </source>
</reference>
<evidence type="ECO:0000256" key="1">
    <source>
        <dbReference type="ARBA" id="ARBA00022729"/>
    </source>
</evidence>
<dbReference type="Proteomes" id="UP000322699">
    <property type="component" value="Unassembled WGS sequence"/>
</dbReference>
<dbReference type="PANTHER" id="PTHR33619">
    <property type="entry name" value="POLYSACCHARIDE EXPORT PROTEIN GFCE-RELATED"/>
    <property type="match status" value="1"/>
</dbReference>
<dbReference type="AlphaFoldDB" id="A0A5B1CJ78"/>
<proteinExistence type="predicted"/>
<accession>A0A5B1CJ78</accession>
<organism evidence="3 4">
    <name type="scientific">Rubripirellula obstinata</name>
    <dbReference type="NCBI Taxonomy" id="406547"/>
    <lineage>
        <taxon>Bacteria</taxon>
        <taxon>Pseudomonadati</taxon>
        <taxon>Planctomycetota</taxon>
        <taxon>Planctomycetia</taxon>
        <taxon>Pirellulales</taxon>
        <taxon>Pirellulaceae</taxon>
        <taxon>Rubripirellula</taxon>
    </lineage>
</organism>
<evidence type="ECO:0000313" key="4">
    <source>
        <dbReference type="Proteomes" id="UP000322699"/>
    </source>
</evidence>
<gene>
    <name evidence="3" type="ORF">LF1_23260</name>
</gene>
<dbReference type="EMBL" id="VRLW01000001">
    <property type="protein sequence ID" value="KAA1259789.1"/>
    <property type="molecule type" value="Genomic_DNA"/>
</dbReference>
<dbReference type="PANTHER" id="PTHR33619:SF3">
    <property type="entry name" value="POLYSACCHARIDE EXPORT PROTEIN GFCE-RELATED"/>
    <property type="match status" value="1"/>
</dbReference>
<dbReference type="Gene3D" id="3.30.1950.10">
    <property type="entry name" value="wza like domain"/>
    <property type="match status" value="1"/>
</dbReference>
<dbReference type="InterPro" id="IPR049712">
    <property type="entry name" value="Poly_export"/>
</dbReference>
<protein>
    <submittedName>
        <fullName evidence="3">Polysaccharide biosynthesis/export protein</fullName>
    </submittedName>
</protein>
<name>A0A5B1CJ78_9BACT</name>
<dbReference type="Pfam" id="PF02563">
    <property type="entry name" value="Poly_export"/>
    <property type="match status" value="1"/>
</dbReference>
<comment type="caution">
    <text evidence="3">The sequence shown here is derived from an EMBL/GenBank/DDBJ whole genome shotgun (WGS) entry which is preliminary data.</text>
</comment>
<dbReference type="InterPro" id="IPR003715">
    <property type="entry name" value="Poly_export_N"/>
</dbReference>
<dbReference type="GO" id="GO:0015159">
    <property type="term" value="F:polysaccharide transmembrane transporter activity"/>
    <property type="evidence" value="ECO:0007669"/>
    <property type="project" value="InterPro"/>
</dbReference>
<feature type="domain" description="Polysaccharide export protein N-terminal" evidence="2">
    <location>
        <begin position="112"/>
        <end position="200"/>
    </location>
</feature>
<sequence>MFLTIHRFSELGVVLNLLVHVAPVLKRLLKSKIHQESSGMNIQLPTVERIVQRLRSASTAVAVGVMATTLGGCASLTQPIEGVPADRLPPQFFAEPKNDLIPVDISLLSIEPPRDYQLSGGDILGVYVEGVLPFNPPNQPPEPPPVNFPQDQSTLPPSIGYPIAIQDDGTLALPLIEPLDVDGLTLEQVRDAIRDKYIDEDILRPEKARPIVTIIRERTYDVIVVREDGGNAGNQGLLNQNLGAQFLTGSSDRSASGGLVKLPAYQNDVLHALVETGGLPGLNAKNEVQVLRASQADQRMRAQFMQQWFAQQQAAALDPCVCAPPMPEDPSILRIPLRLKPGVVPNITEEQITLKDGDIVYIESRETEVYYTGGLLNGGEFPLPRDFDLDVLGAIAIAGRPVGGNAQQFGQALGGGVQGVPPGLLYILRKDGCGGQVAIEIDLTDAINDPRKRPFVQAGDTLILQYKCEEQAVNFGLRTFFTFGVAEIFRQAR</sequence>